<comment type="caution">
    <text evidence="2">The sequence shown here is derived from an EMBL/GenBank/DDBJ whole genome shotgun (WGS) entry which is preliminary data.</text>
</comment>
<keyword evidence="1" id="KW-1133">Transmembrane helix</keyword>
<evidence type="ECO:0000313" key="2">
    <source>
        <dbReference type="EMBL" id="KAK1570217.1"/>
    </source>
</evidence>
<sequence>MWEGVVHLRLLVHVPVGFEIVFLTGSFLGLMRVYFCFSLGVMMARAAAPLEISHALRTLPGDGNVGSIFVSCRRCVGRRWTNTQALETSGWRRLDAAAEETAGGVRRPRGASTVVRDSRLVDCGLLTRVPCSLRSWTLLTGSMTVRGCSWAPDEAIRAFPSLIACSWDSDFCAATLWGS</sequence>
<organism evidence="2 3">
    <name type="scientific">Colletotrichum navitas</name>
    <dbReference type="NCBI Taxonomy" id="681940"/>
    <lineage>
        <taxon>Eukaryota</taxon>
        <taxon>Fungi</taxon>
        <taxon>Dikarya</taxon>
        <taxon>Ascomycota</taxon>
        <taxon>Pezizomycotina</taxon>
        <taxon>Sordariomycetes</taxon>
        <taxon>Hypocreomycetidae</taxon>
        <taxon>Glomerellales</taxon>
        <taxon>Glomerellaceae</taxon>
        <taxon>Colletotrichum</taxon>
        <taxon>Colletotrichum graminicola species complex</taxon>
    </lineage>
</organism>
<keyword evidence="3" id="KW-1185">Reference proteome</keyword>
<gene>
    <name evidence="2" type="ORF">LY79DRAFT_570239</name>
</gene>
<dbReference type="GeneID" id="85443373"/>
<evidence type="ECO:0000256" key="1">
    <source>
        <dbReference type="SAM" id="Phobius"/>
    </source>
</evidence>
<feature type="transmembrane region" description="Helical" evidence="1">
    <location>
        <begin position="20"/>
        <end position="44"/>
    </location>
</feature>
<keyword evidence="1" id="KW-0812">Transmembrane</keyword>
<protein>
    <submittedName>
        <fullName evidence="2">Uncharacterized protein</fullName>
    </submittedName>
</protein>
<proteinExistence type="predicted"/>
<name>A0AAD8PMP3_9PEZI</name>
<accession>A0AAD8PMP3</accession>
<reference evidence="2" key="1">
    <citation type="submission" date="2021-06" db="EMBL/GenBank/DDBJ databases">
        <title>Comparative genomics, transcriptomics and evolutionary studies reveal genomic signatures of adaptation to plant cell wall in hemibiotrophic fungi.</title>
        <authorList>
            <consortium name="DOE Joint Genome Institute"/>
            <person name="Baroncelli R."/>
            <person name="Diaz J.F."/>
            <person name="Benocci T."/>
            <person name="Peng M."/>
            <person name="Battaglia E."/>
            <person name="Haridas S."/>
            <person name="Andreopoulos W."/>
            <person name="Labutti K."/>
            <person name="Pangilinan J."/>
            <person name="Floch G.L."/>
            <person name="Makela M.R."/>
            <person name="Henrissat B."/>
            <person name="Grigoriev I.V."/>
            <person name="Crouch J.A."/>
            <person name="De Vries R.P."/>
            <person name="Sukno S.A."/>
            <person name="Thon M.R."/>
        </authorList>
    </citation>
    <scope>NUCLEOTIDE SEQUENCE</scope>
    <source>
        <strain evidence="2">CBS 125086</strain>
    </source>
</reference>
<evidence type="ECO:0000313" key="3">
    <source>
        <dbReference type="Proteomes" id="UP001230504"/>
    </source>
</evidence>
<dbReference type="RefSeq" id="XP_060408368.1">
    <property type="nucleotide sequence ID" value="XM_060559133.1"/>
</dbReference>
<dbReference type="AlphaFoldDB" id="A0AAD8PMP3"/>
<dbReference type="EMBL" id="JAHLJV010000109">
    <property type="protein sequence ID" value="KAK1570217.1"/>
    <property type="molecule type" value="Genomic_DNA"/>
</dbReference>
<keyword evidence="1" id="KW-0472">Membrane</keyword>
<dbReference type="Proteomes" id="UP001230504">
    <property type="component" value="Unassembled WGS sequence"/>
</dbReference>